<evidence type="ECO:0000256" key="5">
    <source>
        <dbReference type="ARBA" id="ARBA00022729"/>
    </source>
</evidence>
<dbReference type="EMBL" id="BAABME010000155">
    <property type="protein sequence ID" value="GAA0140197.1"/>
    <property type="molecule type" value="Genomic_DNA"/>
</dbReference>
<keyword evidence="4" id="KW-0812">Transmembrane</keyword>
<dbReference type="InterPro" id="IPR001611">
    <property type="entry name" value="Leu-rich_rpt"/>
</dbReference>
<dbReference type="InterPro" id="IPR051848">
    <property type="entry name" value="PGIP"/>
</dbReference>
<evidence type="ECO:0000313" key="12">
    <source>
        <dbReference type="EMBL" id="GAA0140197.1"/>
    </source>
</evidence>
<reference evidence="12 13" key="1">
    <citation type="submission" date="2024-01" db="EMBL/GenBank/DDBJ databases">
        <title>The complete chloroplast genome sequence of Lithospermum erythrorhizon: insights into the phylogenetic relationship among Boraginaceae species and the maternal lineages of purple gromwells.</title>
        <authorList>
            <person name="Okada T."/>
            <person name="Watanabe K."/>
        </authorList>
    </citation>
    <scope>NUCLEOTIDE SEQUENCE [LARGE SCALE GENOMIC DNA]</scope>
</reference>
<dbReference type="InterPro" id="IPR013210">
    <property type="entry name" value="LRR_N_plant-typ"/>
</dbReference>
<organism evidence="12 13">
    <name type="scientific">Lithospermum erythrorhizon</name>
    <name type="common">Purple gromwell</name>
    <name type="synonym">Lithospermum officinale var. erythrorhizon</name>
    <dbReference type="NCBI Taxonomy" id="34254"/>
    <lineage>
        <taxon>Eukaryota</taxon>
        <taxon>Viridiplantae</taxon>
        <taxon>Streptophyta</taxon>
        <taxon>Embryophyta</taxon>
        <taxon>Tracheophyta</taxon>
        <taxon>Spermatophyta</taxon>
        <taxon>Magnoliopsida</taxon>
        <taxon>eudicotyledons</taxon>
        <taxon>Gunneridae</taxon>
        <taxon>Pentapetalae</taxon>
        <taxon>asterids</taxon>
        <taxon>lamiids</taxon>
        <taxon>Boraginales</taxon>
        <taxon>Boraginaceae</taxon>
        <taxon>Boraginoideae</taxon>
        <taxon>Lithospermeae</taxon>
        <taxon>Lithospermum</taxon>
    </lineage>
</organism>
<dbReference type="InterPro" id="IPR032675">
    <property type="entry name" value="LRR_dom_sf"/>
</dbReference>
<dbReference type="Gene3D" id="3.80.10.10">
    <property type="entry name" value="Ribonuclease Inhibitor"/>
    <property type="match status" value="1"/>
</dbReference>
<evidence type="ECO:0000256" key="9">
    <source>
        <dbReference type="ARBA" id="ARBA00023180"/>
    </source>
</evidence>
<dbReference type="AlphaFoldDB" id="A0AAV3NLH6"/>
<evidence type="ECO:0000256" key="2">
    <source>
        <dbReference type="ARBA" id="ARBA00004196"/>
    </source>
</evidence>
<comment type="similarity">
    <text evidence="10">Belongs to the polygalacturonase-inhibiting protein family.</text>
</comment>
<feature type="domain" description="Leucine-rich repeat-containing N-terminal plant-type" evidence="11">
    <location>
        <begin position="58"/>
        <end position="95"/>
    </location>
</feature>
<dbReference type="SUPFAM" id="SSF52058">
    <property type="entry name" value="L domain-like"/>
    <property type="match status" value="1"/>
</dbReference>
<dbReference type="FunFam" id="3.80.10.10:FF:000041">
    <property type="entry name" value="LRR receptor-like serine/threonine-protein kinase ERECTA"/>
    <property type="match status" value="1"/>
</dbReference>
<dbReference type="PANTHER" id="PTHR48059:SF4">
    <property type="entry name" value="POLYGALACTURONASE INHIBITOR 1-RELATED"/>
    <property type="match status" value="1"/>
</dbReference>
<evidence type="ECO:0000259" key="11">
    <source>
        <dbReference type="Pfam" id="PF08263"/>
    </source>
</evidence>
<dbReference type="FunFam" id="3.80.10.10:FF:000129">
    <property type="entry name" value="Leucine-rich repeat receptor-like kinase"/>
    <property type="match status" value="1"/>
</dbReference>
<dbReference type="Pfam" id="PF08263">
    <property type="entry name" value="LRRNT_2"/>
    <property type="match status" value="1"/>
</dbReference>
<keyword evidence="6" id="KW-0677">Repeat</keyword>
<evidence type="ECO:0000256" key="6">
    <source>
        <dbReference type="ARBA" id="ARBA00022737"/>
    </source>
</evidence>
<keyword evidence="13" id="KW-1185">Reference proteome</keyword>
<comment type="caution">
    <text evidence="12">The sequence shown here is derived from an EMBL/GenBank/DDBJ whole genome shotgun (WGS) entry which is preliminary data.</text>
</comment>
<dbReference type="Proteomes" id="UP001454036">
    <property type="component" value="Unassembled WGS sequence"/>
</dbReference>
<keyword evidence="9" id="KW-0325">Glycoprotein</keyword>
<evidence type="ECO:0000256" key="7">
    <source>
        <dbReference type="ARBA" id="ARBA00022989"/>
    </source>
</evidence>
<dbReference type="PANTHER" id="PTHR48059">
    <property type="entry name" value="POLYGALACTURONASE INHIBITOR 1"/>
    <property type="match status" value="1"/>
</dbReference>
<sequence length="359" mass="40297">MPHDFMNPTLYIITCIHCNSFKQLNQEMSIIYRLSGSVFVSILLFCYPTWTQSAKCNSQDKKVLKEIEKAIAIPPYFQSWTTDSGCCEWYGVRCDEITNRVISLNIDDGTVVAGKIPDAVGDLPYLKTLIFHKCPNLKGPIPESITKLKNLTTLWFTNNNLSGPIPSFLSKLKNLDYINLSFNNFSGPIPASLSELPKLGYLRLDRNQLTGSIPESLGNLALQSYIIIGHNQLSGKVPQSFANADFTTLDFSKNKLEGDISFLFGKKKTLQTADFSRNLFQFDLSKVEFSNNLIFMDLNHNKIFGSLPEGLTKLELQTFNVSYNRLCGKIPTGGRLQIYEQSAYLHNRCLCGAPLPACK</sequence>
<dbReference type="Pfam" id="PF13855">
    <property type="entry name" value="LRR_8"/>
    <property type="match status" value="1"/>
</dbReference>
<evidence type="ECO:0000256" key="3">
    <source>
        <dbReference type="ARBA" id="ARBA00022614"/>
    </source>
</evidence>
<accession>A0AAV3NLH6</accession>
<keyword evidence="3" id="KW-0433">Leucine-rich repeat</keyword>
<keyword evidence="5" id="KW-0732">Signal</keyword>
<proteinExistence type="inferred from homology"/>
<dbReference type="GO" id="GO:0016020">
    <property type="term" value="C:membrane"/>
    <property type="evidence" value="ECO:0007669"/>
    <property type="project" value="UniProtKB-SubCell"/>
</dbReference>
<name>A0AAV3NLH6_LITER</name>
<gene>
    <name evidence="12" type="ORF">LIER_01591</name>
</gene>
<keyword evidence="8" id="KW-0472">Membrane</keyword>
<protein>
    <recommendedName>
        <fullName evidence="11">Leucine-rich repeat-containing N-terminal plant-type domain-containing protein</fullName>
    </recommendedName>
</protein>
<keyword evidence="7" id="KW-1133">Transmembrane helix</keyword>
<evidence type="ECO:0000256" key="10">
    <source>
        <dbReference type="ARBA" id="ARBA00038043"/>
    </source>
</evidence>
<evidence type="ECO:0000313" key="13">
    <source>
        <dbReference type="Proteomes" id="UP001454036"/>
    </source>
</evidence>
<evidence type="ECO:0000256" key="4">
    <source>
        <dbReference type="ARBA" id="ARBA00022692"/>
    </source>
</evidence>
<evidence type="ECO:0000256" key="8">
    <source>
        <dbReference type="ARBA" id="ARBA00023136"/>
    </source>
</evidence>
<dbReference type="Pfam" id="PF00560">
    <property type="entry name" value="LRR_1"/>
    <property type="match status" value="1"/>
</dbReference>
<comment type="subcellular location">
    <subcellularLocation>
        <location evidence="2">Cell envelope</location>
    </subcellularLocation>
    <subcellularLocation>
        <location evidence="1">Membrane</location>
        <topology evidence="1">Single-pass membrane protein</topology>
    </subcellularLocation>
</comment>
<evidence type="ECO:0000256" key="1">
    <source>
        <dbReference type="ARBA" id="ARBA00004167"/>
    </source>
</evidence>